<protein>
    <submittedName>
        <fullName evidence="2">Uncharacterized protein</fullName>
    </submittedName>
</protein>
<proteinExistence type="predicted"/>
<accession>A0A2M8LWQ8</accession>
<keyword evidence="1" id="KW-1133">Transmembrane helix</keyword>
<keyword evidence="1" id="KW-0472">Membrane</keyword>
<dbReference type="Proteomes" id="UP000230407">
    <property type="component" value="Unassembled WGS sequence"/>
</dbReference>
<name>A0A2M8LWQ8_9ACTN</name>
<dbReference type="AlphaFoldDB" id="A0A2M8LWQ8"/>
<keyword evidence="3" id="KW-1185">Reference proteome</keyword>
<keyword evidence="1" id="KW-0812">Transmembrane</keyword>
<evidence type="ECO:0000313" key="2">
    <source>
        <dbReference type="EMBL" id="PJE96375.1"/>
    </source>
</evidence>
<comment type="caution">
    <text evidence="2">The sequence shown here is derived from an EMBL/GenBank/DDBJ whole genome shotgun (WGS) entry which is preliminary data.</text>
</comment>
<feature type="transmembrane region" description="Helical" evidence="1">
    <location>
        <begin position="56"/>
        <end position="76"/>
    </location>
</feature>
<evidence type="ECO:0000256" key="1">
    <source>
        <dbReference type="SAM" id="Phobius"/>
    </source>
</evidence>
<gene>
    <name evidence="2" type="ORF">CUT44_17805</name>
</gene>
<organism evidence="2 3">
    <name type="scientific">Streptomyces carminius</name>
    <dbReference type="NCBI Taxonomy" id="2665496"/>
    <lineage>
        <taxon>Bacteria</taxon>
        <taxon>Bacillati</taxon>
        <taxon>Actinomycetota</taxon>
        <taxon>Actinomycetes</taxon>
        <taxon>Kitasatosporales</taxon>
        <taxon>Streptomycetaceae</taxon>
        <taxon>Streptomyces</taxon>
    </lineage>
</organism>
<feature type="transmembrane region" description="Helical" evidence="1">
    <location>
        <begin position="20"/>
        <end position="44"/>
    </location>
</feature>
<evidence type="ECO:0000313" key="3">
    <source>
        <dbReference type="Proteomes" id="UP000230407"/>
    </source>
</evidence>
<dbReference type="EMBL" id="PGGW01000058">
    <property type="protein sequence ID" value="PJE96375.1"/>
    <property type="molecule type" value="Genomic_DNA"/>
</dbReference>
<sequence length="77" mass="8246">MSELPPTDPQPQPVMVDATAVVPILTLLGVLVLLTIGAFLFYVVLRHPRLTAPLTVTLMGMALLVPLITAVLAMTLR</sequence>
<reference evidence="2 3" key="1">
    <citation type="submission" date="2017-11" db="EMBL/GenBank/DDBJ databases">
        <title>Streptomyces carmine sp. nov., a novel actinomycete isolated from Sophora alopecuroides in Xinjiang, China.</title>
        <authorList>
            <person name="Wang Y."/>
            <person name="Luo X."/>
            <person name="Wan C."/>
            <person name="Zhang L."/>
        </authorList>
    </citation>
    <scope>NUCLEOTIDE SEQUENCE [LARGE SCALE GENOMIC DNA]</scope>
    <source>
        <strain evidence="2 3">TRM SA0054</strain>
    </source>
</reference>
<dbReference type="RefSeq" id="WP_100202869.1">
    <property type="nucleotide sequence ID" value="NZ_PGGW01000058.1"/>
</dbReference>